<evidence type="ECO:0000256" key="1">
    <source>
        <dbReference type="SAM" id="MobiDB-lite"/>
    </source>
</evidence>
<feature type="region of interest" description="Disordered" evidence="1">
    <location>
        <begin position="1"/>
        <end position="31"/>
    </location>
</feature>
<organism evidence="2">
    <name type="scientific">Anopheles sinensis</name>
    <name type="common">Mosquito</name>
    <dbReference type="NCBI Taxonomy" id="74873"/>
    <lineage>
        <taxon>Eukaryota</taxon>
        <taxon>Metazoa</taxon>
        <taxon>Ecdysozoa</taxon>
        <taxon>Arthropoda</taxon>
        <taxon>Hexapoda</taxon>
        <taxon>Insecta</taxon>
        <taxon>Pterygota</taxon>
        <taxon>Neoptera</taxon>
        <taxon>Endopterygota</taxon>
        <taxon>Diptera</taxon>
        <taxon>Nematocera</taxon>
        <taxon>Culicoidea</taxon>
        <taxon>Culicidae</taxon>
        <taxon>Anophelinae</taxon>
        <taxon>Anopheles</taxon>
    </lineage>
</organism>
<dbReference type="AlphaFoldDB" id="A0A084WP36"/>
<dbReference type="Proteomes" id="UP000030765">
    <property type="component" value="Unassembled WGS sequence"/>
</dbReference>
<evidence type="ECO:0000313" key="2">
    <source>
        <dbReference type="EMBL" id="KFB51980.1"/>
    </source>
</evidence>
<evidence type="ECO:0000313" key="4">
    <source>
        <dbReference type="Proteomes" id="UP000030765"/>
    </source>
</evidence>
<gene>
    <name evidence="2" type="ORF">ZHAS_00020150</name>
</gene>
<accession>A0A084WP36</accession>
<protein>
    <submittedName>
        <fullName evidence="2 3">Uncharacterized protein</fullName>
    </submittedName>
</protein>
<dbReference type="EMBL" id="KE525362">
    <property type="protein sequence ID" value="KFB51980.1"/>
    <property type="molecule type" value="Genomic_DNA"/>
</dbReference>
<keyword evidence="4" id="KW-1185">Reference proteome</keyword>
<dbReference type="EnsemblMetazoa" id="ASIC020150-RA">
    <property type="protein sequence ID" value="ASIC020150-PA"/>
    <property type="gene ID" value="ASIC020150"/>
</dbReference>
<sequence>MKAKHPEGNDWKGSMGCAEEHSAQGPPLMTGWARSHKTTVFSELTGALEEKALERRHLRWPTPVHVGFGSALEGAFLRAHRQDRTRHRETFFTTTTNRIDFFAVFGGVRQSAVPPAEPDTP</sequence>
<feature type="compositionally biased region" description="Basic and acidic residues" evidence="1">
    <location>
        <begin position="1"/>
        <end position="10"/>
    </location>
</feature>
<dbReference type="EMBL" id="ATLV01024867">
    <property type="status" value="NOT_ANNOTATED_CDS"/>
    <property type="molecule type" value="Genomic_DNA"/>
</dbReference>
<reference evidence="3" key="2">
    <citation type="submission" date="2020-05" db="UniProtKB">
        <authorList>
            <consortium name="EnsemblMetazoa"/>
        </authorList>
    </citation>
    <scope>IDENTIFICATION</scope>
</reference>
<dbReference type="VEuPathDB" id="VectorBase:ASIC020150"/>
<proteinExistence type="predicted"/>
<name>A0A084WP36_ANOSI</name>
<reference evidence="2 4" key="1">
    <citation type="journal article" date="2014" name="BMC Genomics">
        <title>Genome sequence of Anopheles sinensis provides insight into genetics basis of mosquito competence for malaria parasites.</title>
        <authorList>
            <person name="Zhou D."/>
            <person name="Zhang D."/>
            <person name="Ding G."/>
            <person name="Shi L."/>
            <person name="Hou Q."/>
            <person name="Ye Y."/>
            <person name="Xu Y."/>
            <person name="Zhou H."/>
            <person name="Xiong C."/>
            <person name="Li S."/>
            <person name="Yu J."/>
            <person name="Hong S."/>
            <person name="Yu X."/>
            <person name="Zou P."/>
            <person name="Chen C."/>
            <person name="Chang X."/>
            <person name="Wang W."/>
            <person name="Lv Y."/>
            <person name="Sun Y."/>
            <person name="Ma L."/>
            <person name="Shen B."/>
            <person name="Zhu C."/>
        </authorList>
    </citation>
    <scope>NUCLEOTIDE SEQUENCE [LARGE SCALE GENOMIC DNA]</scope>
</reference>
<evidence type="ECO:0000313" key="3">
    <source>
        <dbReference type="EnsemblMetazoa" id="ASIC020150-PA"/>
    </source>
</evidence>